<evidence type="ECO:0000313" key="3">
    <source>
        <dbReference type="EMBL" id="MBW4563375.1"/>
    </source>
</evidence>
<gene>
    <name evidence="3" type="ORF">KME32_19955</name>
</gene>
<dbReference type="Proteomes" id="UP000715781">
    <property type="component" value="Unassembled WGS sequence"/>
</dbReference>
<dbReference type="GO" id="GO:0016757">
    <property type="term" value="F:glycosyltransferase activity"/>
    <property type="evidence" value="ECO:0007669"/>
    <property type="project" value="UniProtKB-KW"/>
</dbReference>
<dbReference type="InterPro" id="IPR040492">
    <property type="entry name" value="GlfT2_N"/>
</dbReference>
<reference evidence="3" key="1">
    <citation type="submission" date="2021-05" db="EMBL/GenBank/DDBJ databases">
        <authorList>
            <person name="Pietrasiak N."/>
            <person name="Ward R."/>
            <person name="Stajich J.E."/>
            <person name="Kurbessoian T."/>
        </authorList>
    </citation>
    <scope>NUCLEOTIDE SEQUENCE</scope>
    <source>
        <strain evidence="3">JT2-VF2</strain>
    </source>
</reference>
<dbReference type="EMBL" id="JAHHHN010000012">
    <property type="protein sequence ID" value="MBW4563375.1"/>
    <property type="molecule type" value="Genomic_DNA"/>
</dbReference>
<dbReference type="SUPFAM" id="SSF53448">
    <property type="entry name" value="Nucleotide-diphospho-sugar transferases"/>
    <property type="match status" value="1"/>
</dbReference>
<evidence type="ECO:0000313" key="4">
    <source>
        <dbReference type="Proteomes" id="UP000715781"/>
    </source>
</evidence>
<comment type="caution">
    <text evidence="3">The sequence shown here is derived from an EMBL/GenBank/DDBJ whole genome shotgun (WGS) entry which is preliminary data.</text>
</comment>
<accession>A0A951UII5</accession>
<protein>
    <submittedName>
        <fullName evidence="3">Glycosyltransferase</fullName>
        <ecNumber evidence="3">2.4.-.-</ecNumber>
    </submittedName>
</protein>
<dbReference type="Pfam" id="PF00535">
    <property type="entry name" value="Glycos_transf_2"/>
    <property type="match status" value="1"/>
</dbReference>
<keyword evidence="3" id="KW-0328">Glycosyltransferase</keyword>
<proteinExistence type="predicted"/>
<dbReference type="InterPro" id="IPR029044">
    <property type="entry name" value="Nucleotide-diphossugar_trans"/>
</dbReference>
<evidence type="ECO:0000259" key="2">
    <source>
        <dbReference type="Pfam" id="PF17994"/>
    </source>
</evidence>
<dbReference type="CDD" id="cd00761">
    <property type="entry name" value="Glyco_tranf_GTA_type"/>
    <property type="match status" value="1"/>
</dbReference>
<keyword evidence="3" id="KW-0808">Transferase</keyword>
<dbReference type="InterPro" id="IPR001173">
    <property type="entry name" value="Glyco_trans_2-like"/>
</dbReference>
<feature type="domain" description="Galactofuranosyltransferase GlfT2 N-terminal" evidence="2">
    <location>
        <begin position="21"/>
        <end position="154"/>
    </location>
</feature>
<dbReference type="Gene3D" id="3.90.550.60">
    <property type="match status" value="1"/>
</dbReference>
<sequence length="621" mass="73049">MTDVILTPKLEQETTLTDVKLQNIILPNTDICTVEELFLRLNNKCLLNYEQNLVELKEGGIIKFNTYFNAFSSHKWQEYTIVKTINIKLLLQGRFHIKLLHIDYLSGYANLIDQKLITNNDLTEVRVFNNIKIQEYKGLLYIQIEAFKNNSIFAGGYFYTEVDVLPKIDTKIAIIICTYKRENYINNNIKILQKYLLSNPNLENAFEIFVIDNGRTLSSFTNSQIHLIPNKNTGGSGGYTRGIIEVLKRKLYFSHIILMDDDIIIAPESLERIYNFQKVNNQKDLCLGGSMLKLDSKYIQHENGGVWDDVVVRVKPDLDLRILKNVLFNEIEEYINYNAWWLFCFPTKVIDDFKLPYPFFIRGDDIELSMRLMLKIVTLNGICVWHESFESKYSPTQNYYMRKNEIILNFIYSEQFNKLDAIKLILKSTLREALCYKYKTANLILEGISDLLKGPDSLKETDPEKKNLLILTKGEKTTKKVELPFVYEKYAKSIAETENSLHRWFRRITLNGHLLPIFLFHKDNKLSQRGYTIVPTHGYRPINFFRARKALYYNLTNQEGFIAKISRWEFFRVFVRTSIICLKIFINFSRLKQLYRQTLPELTNKSFWESYLEINKHSNNL</sequence>
<reference evidence="3" key="2">
    <citation type="journal article" date="2022" name="Microbiol. Resour. Announc.">
        <title>Metagenome Sequencing to Explore Phylogenomics of Terrestrial Cyanobacteria.</title>
        <authorList>
            <person name="Ward R.D."/>
            <person name="Stajich J.E."/>
            <person name="Johansen J.R."/>
            <person name="Huntemann M."/>
            <person name="Clum A."/>
            <person name="Foster B."/>
            <person name="Foster B."/>
            <person name="Roux S."/>
            <person name="Palaniappan K."/>
            <person name="Varghese N."/>
            <person name="Mukherjee S."/>
            <person name="Reddy T.B.K."/>
            <person name="Daum C."/>
            <person name="Copeland A."/>
            <person name="Chen I.A."/>
            <person name="Ivanova N.N."/>
            <person name="Kyrpides N.C."/>
            <person name="Shapiro N."/>
            <person name="Eloe-Fadrosh E.A."/>
            <person name="Pietrasiak N."/>
        </authorList>
    </citation>
    <scope>NUCLEOTIDE SEQUENCE</scope>
    <source>
        <strain evidence="3">JT2-VF2</strain>
    </source>
</reference>
<feature type="domain" description="Glycosyltransferase 2-like" evidence="1">
    <location>
        <begin position="174"/>
        <end position="281"/>
    </location>
</feature>
<evidence type="ECO:0000259" key="1">
    <source>
        <dbReference type="Pfam" id="PF00535"/>
    </source>
</evidence>
<dbReference type="AlphaFoldDB" id="A0A951UII5"/>
<organism evidence="3 4">
    <name type="scientific">Mojavia pulchra JT2-VF2</name>
    <dbReference type="NCBI Taxonomy" id="287848"/>
    <lineage>
        <taxon>Bacteria</taxon>
        <taxon>Bacillati</taxon>
        <taxon>Cyanobacteriota</taxon>
        <taxon>Cyanophyceae</taxon>
        <taxon>Nostocales</taxon>
        <taxon>Nostocaceae</taxon>
    </lineage>
</organism>
<name>A0A951UII5_9NOST</name>
<dbReference type="Pfam" id="PF17994">
    <property type="entry name" value="Glft2_N"/>
    <property type="match status" value="1"/>
</dbReference>
<dbReference type="EC" id="2.4.-.-" evidence="3"/>